<dbReference type="InterPro" id="IPR021560">
    <property type="entry name" value="DUF3021"/>
</dbReference>
<keyword evidence="1" id="KW-1133">Transmembrane helix</keyword>
<dbReference type="AlphaFoldDB" id="A0A429ZIG1"/>
<dbReference type="EMBL" id="NGJT01000012">
    <property type="protein sequence ID" value="RST93477.1"/>
    <property type="molecule type" value="Genomic_DNA"/>
</dbReference>
<evidence type="ECO:0008006" key="4">
    <source>
        <dbReference type="Google" id="ProtNLM"/>
    </source>
</evidence>
<keyword evidence="1" id="KW-0812">Transmembrane</keyword>
<organism evidence="2 3">
    <name type="scientific">Vagococcus bubulae</name>
    <dbReference type="NCBI Taxonomy" id="1977868"/>
    <lineage>
        <taxon>Bacteria</taxon>
        <taxon>Bacillati</taxon>
        <taxon>Bacillota</taxon>
        <taxon>Bacilli</taxon>
        <taxon>Lactobacillales</taxon>
        <taxon>Enterococcaceae</taxon>
        <taxon>Vagococcus</taxon>
    </lineage>
</organism>
<dbReference type="OrthoDB" id="2294032at2"/>
<evidence type="ECO:0000256" key="1">
    <source>
        <dbReference type="SAM" id="Phobius"/>
    </source>
</evidence>
<proteinExistence type="predicted"/>
<comment type="caution">
    <text evidence="2">The sequence shown here is derived from an EMBL/GenBank/DDBJ whole genome shotgun (WGS) entry which is preliminary data.</text>
</comment>
<evidence type="ECO:0000313" key="3">
    <source>
        <dbReference type="Proteomes" id="UP000288490"/>
    </source>
</evidence>
<keyword evidence="1" id="KW-0472">Membrane</keyword>
<keyword evidence="3" id="KW-1185">Reference proteome</keyword>
<gene>
    <name evidence="2" type="ORF">CBF36_07590</name>
</gene>
<accession>A0A429ZIG1</accession>
<dbReference type="RefSeq" id="WP_125957852.1">
    <property type="nucleotide sequence ID" value="NZ_NGJT01000012.1"/>
</dbReference>
<dbReference type="Pfam" id="PF11457">
    <property type="entry name" value="DUF3021"/>
    <property type="match status" value="1"/>
</dbReference>
<feature type="transmembrane region" description="Helical" evidence="1">
    <location>
        <begin position="7"/>
        <end position="29"/>
    </location>
</feature>
<evidence type="ECO:0000313" key="2">
    <source>
        <dbReference type="EMBL" id="RST93477.1"/>
    </source>
</evidence>
<feature type="transmembrane region" description="Helical" evidence="1">
    <location>
        <begin position="65"/>
        <end position="90"/>
    </location>
</feature>
<dbReference type="Proteomes" id="UP000288490">
    <property type="component" value="Unassembled WGS sequence"/>
</dbReference>
<sequence>MTKLLKQLVHLALIGLGVGSFFYLMTKLFLDNPTSISRYEVSHYLIMSIFISWYTLLFNNNKLSYYSIFPIHFTLTFITVILTNYLTLPIYTLTDIVQTFIIFLLIYIIINVGIFLKNKQSIDHINHIITNKRDN</sequence>
<protein>
    <recommendedName>
        <fullName evidence="4">DUF3021 domain-containing protein</fullName>
    </recommendedName>
</protein>
<feature type="transmembrane region" description="Helical" evidence="1">
    <location>
        <begin position="96"/>
        <end position="116"/>
    </location>
</feature>
<reference evidence="2 3" key="1">
    <citation type="submission" date="2017-05" db="EMBL/GenBank/DDBJ databases">
        <title>Vagococcus spp. assemblies.</title>
        <authorList>
            <person name="Gulvik C.A."/>
        </authorList>
    </citation>
    <scope>NUCLEOTIDE SEQUENCE [LARGE SCALE GENOMIC DNA]</scope>
    <source>
        <strain evidence="2 3">SS1994</strain>
    </source>
</reference>
<name>A0A429ZIG1_9ENTE</name>
<feature type="transmembrane region" description="Helical" evidence="1">
    <location>
        <begin position="41"/>
        <end position="58"/>
    </location>
</feature>